<proteinExistence type="predicted"/>
<gene>
    <name evidence="1" type="ORF">FWILDA_LOCUS18876</name>
</gene>
<accession>A0A9W4X6S2</accession>
<reference evidence="1" key="1">
    <citation type="submission" date="2022-08" db="EMBL/GenBank/DDBJ databases">
        <authorList>
            <person name="Kallberg Y."/>
            <person name="Tangrot J."/>
            <person name="Rosling A."/>
        </authorList>
    </citation>
    <scope>NUCLEOTIDE SEQUENCE</scope>
    <source>
        <strain evidence="1">Wild A</strain>
    </source>
</reference>
<feature type="non-terminal residue" evidence="1">
    <location>
        <position position="113"/>
    </location>
</feature>
<protein>
    <submittedName>
        <fullName evidence="1">7413_t:CDS:1</fullName>
    </submittedName>
</protein>
<dbReference type="EMBL" id="CAMKVN010020142">
    <property type="protein sequence ID" value="CAI2199045.1"/>
    <property type="molecule type" value="Genomic_DNA"/>
</dbReference>
<organism evidence="1 2">
    <name type="scientific">Funneliformis geosporum</name>
    <dbReference type="NCBI Taxonomy" id="1117311"/>
    <lineage>
        <taxon>Eukaryota</taxon>
        <taxon>Fungi</taxon>
        <taxon>Fungi incertae sedis</taxon>
        <taxon>Mucoromycota</taxon>
        <taxon>Glomeromycotina</taxon>
        <taxon>Glomeromycetes</taxon>
        <taxon>Glomerales</taxon>
        <taxon>Glomeraceae</taxon>
        <taxon>Funneliformis</taxon>
    </lineage>
</organism>
<dbReference type="Proteomes" id="UP001153678">
    <property type="component" value="Unassembled WGS sequence"/>
</dbReference>
<dbReference type="GO" id="GO:0006355">
    <property type="term" value="P:regulation of DNA-templated transcription"/>
    <property type="evidence" value="ECO:0007669"/>
    <property type="project" value="InterPro"/>
</dbReference>
<name>A0A9W4X6S2_9GLOM</name>
<dbReference type="InterPro" id="IPR010985">
    <property type="entry name" value="Ribbon_hlx_hlx"/>
</dbReference>
<evidence type="ECO:0000313" key="2">
    <source>
        <dbReference type="Proteomes" id="UP001153678"/>
    </source>
</evidence>
<dbReference type="AlphaFoldDB" id="A0A9W4X6S2"/>
<sequence length="113" mass="13205">MANLTINLPKKIEKQLEHLEKTTGKSKEFFCQEALIQYLEDVEDLYMALKAKEKKHYTTKELLESLRPKKGLTTSSGLKKLDFLMARKIAIKVEKYLVKNPRQFGKPLTNEYK</sequence>
<dbReference type="SUPFAM" id="SSF47598">
    <property type="entry name" value="Ribbon-helix-helix"/>
    <property type="match status" value="1"/>
</dbReference>
<evidence type="ECO:0000313" key="1">
    <source>
        <dbReference type="EMBL" id="CAI2199045.1"/>
    </source>
</evidence>
<dbReference type="OrthoDB" id="2482249at2759"/>
<comment type="caution">
    <text evidence="1">The sequence shown here is derived from an EMBL/GenBank/DDBJ whole genome shotgun (WGS) entry which is preliminary data.</text>
</comment>
<keyword evidence="2" id="KW-1185">Reference proteome</keyword>